<feature type="transmembrane region" description="Helical" evidence="1">
    <location>
        <begin position="6"/>
        <end position="23"/>
    </location>
</feature>
<dbReference type="Pfam" id="PF12669">
    <property type="entry name" value="FeoB_associated"/>
    <property type="match status" value="1"/>
</dbReference>
<keyword evidence="1" id="KW-0472">Membrane</keyword>
<protein>
    <submittedName>
        <fullName evidence="2">FeoB-associated Cys-rich membrane protein</fullName>
    </submittedName>
</protein>
<dbReference type="AlphaFoldDB" id="A0A5C8NV84"/>
<evidence type="ECO:0000313" key="3">
    <source>
        <dbReference type="Proteomes" id="UP000321574"/>
    </source>
</evidence>
<dbReference type="EMBL" id="VDUW01000004">
    <property type="protein sequence ID" value="TXL65117.1"/>
    <property type="molecule type" value="Genomic_DNA"/>
</dbReference>
<dbReference type="RefSeq" id="WP_147666963.1">
    <property type="nucleotide sequence ID" value="NZ_VDUW01000004.1"/>
</dbReference>
<evidence type="ECO:0000313" key="2">
    <source>
        <dbReference type="EMBL" id="TXL65117.1"/>
    </source>
</evidence>
<keyword evidence="1" id="KW-1133">Transmembrane helix</keyword>
<dbReference type="OrthoDB" id="2326035at2"/>
<dbReference type="Proteomes" id="UP000321574">
    <property type="component" value="Unassembled WGS sequence"/>
</dbReference>
<reference evidence="2 3" key="1">
    <citation type="submission" date="2019-06" db="EMBL/GenBank/DDBJ databases">
        <title>Cerasibacillus sp. nov., isolated from maize field.</title>
        <authorList>
            <person name="Lin S.-Y."/>
            <person name="Tsai C.-F."/>
            <person name="Young C.-C."/>
        </authorList>
    </citation>
    <scope>NUCLEOTIDE SEQUENCE [LARGE SCALE GENOMIC DNA]</scope>
    <source>
        <strain evidence="2 3">CC-CFT480</strain>
    </source>
</reference>
<keyword evidence="1" id="KW-0812">Transmembrane</keyword>
<keyword evidence="3" id="KW-1185">Reference proteome</keyword>
<name>A0A5C8NV84_9BACI</name>
<evidence type="ECO:0000256" key="1">
    <source>
        <dbReference type="SAM" id="Phobius"/>
    </source>
</evidence>
<accession>A0A5C8NV84</accession>
<comment type="caution">
    <text evidence="2">The sequence shown here is derived from an EMBL/GenBank/DDBJ whole genome shotgun (WGS) entry which is preliminary data.</text>
</comment>
<organism evidence="2 3">
    <name type="scientific">Cerasibacillus terrae</name>
    <dbReference type="NCBI Taxonomy" id="2498845"/>
    <lineage>
        <taxon>Bacteria</taxon>
        <taxon>Bacillati</taxon>
        <taxon>Bacillota</taxon>
        <taxon>Bacilli</taxon>
        <taxon>Bacillales</taxon>
        <taxon>Bacillaceae</taxon>
        <taxon>Cerasibacillus</taxon>
    </lineage>
</organism>
<gene>
    <name evidence="2" type="ORF">FHP05_08255</name>
</gene>
<proteinExistence type="predicted"/>
<sequence length="61" mass="7020">MLINILLGVLIFGYAGWTLFRFVQKSKKGKCATCELKSVCNTPCDSEKTDMHRNNYTMDER</sequence>